<dbReference type="InterPro" id="IPR008983">
    <property type="entry name" value="Tumour_necrosis_fac-like_dom"/>
</dbReference>
<dbReference type="Pfam" id="PF00386">
    <property type="entry name" value="C1q"/>
    <property type="match status" value="1"/>
</dbReference>
<feature type="compositionally biased region" description="Polar residues" evidence="3">
    <location>
        <begin position="120"/>
        <end position="150"/>
    </location>
</feature>
<dbReference type="SUPFAM" id="SSF49842">
    <property type="entry name" value="TNF-like"/>
    <property type="match status" value="1"/>
</dbReference>
<sequence>MAATSYSTLPPSTYVGYGSRPDPYQSTSFGAHDASSGPLASHPYQYETSSFNVNPADNQQVKLHAYSSSKAPVKIDRPIDANRKTNSNNNNNNNNNNNTSYDKMTIAQTSQRTNTNTQQVASKNQQQNSHGYKTQQRPQVVDDSQSNRSQTHLIRSELQISGHNPKEQQQQLKTQPPLQANFTRSEHQMPKGRATPPIQHRSLSNGPNNNNNNTFNDPSTKTSSFLLDLKPTKSSVMRAAAIKHKEKSLEKKRQDQYFPTSENKPKFHHDSPKTDIGHSRKEKPVRDKKQSHSVPKQHTSRRDEHREHDNKSSGDEDQHRQHHRSKSQKKTKFSDEHHEKHLHLPPIRRGRLLPYQDPFVDYPLPPGHHLGGQYPYPDYYPPYGPYPGPYGGHHLYGEHGDIPPYLPPYHDPYDPFFDYQKRRAKPKRPTDKHDAHSDHDERNGRANGYETEPDDRAKSQLSRKSKSKHSTHDTGGRKSRRDDEEYSRTNWPPGYYHSQLYHGQDMLEIWRQERNDYLKRKFKPSIHDVLYSQQFMKADGYLENQRRRVLRDAQGYYFPYKKYTLKDYKDIQKLNVQNPFAEVNEAVIDRKERARKRQEYGAQVERQMVDNPGTRQIPPREMAPREPWHLSNSDIRELEKAASKRERALEYAKEQVKYQPMDSTRDYHADDSNERHADDYLPRQHNDHDRSMLAYAEIVPVTQRSKRNRACLAELKCGDKSENLSISVEGLPGLRGPPGPPGPPGPMGLQGFTGPPGRDGFIERPPSFYAELRRLFTTKNTDSILRPWILNEAVNAPDVSYYFSQENGIFTVPTNGLYHFFLTISISKAKASVYIARNGESVRNVWVESVATINNETLAWGWASGSVDCLLYCQTGDQINVIAAYRPNENFNSQVFGYSYSTFSGYMLYNV</sequence>
<reference evidence="5" key="1">
    <citation type="submission" date="2021-02" db="EMBL/GenBank/DDBJ databases">
        <authorList>
            <person name="Nowell W R."/>
        </authorList>
    </citation>
    <scope>NUCLEOTIDE SEQUENCE</scope>
</reference>
<protein>
    <recommendedName>
        <fullName evidence="4">C1q domain-containing protein</fullName>
    </recommendedName>
</protein>
<dbReference type="AlphaFoldDB" id="A0A817YWZ6"/>
<feature type="compositionally biased region" description="Basic and acidic residues" evidence="3">
    <location>
        <begin position="470"/>
        <end position="487"/>
    </location>
</feature>
<evidence type="ECO:0000259" key="4">
    <source>
        <dbReference type="SMART" id="SM00110"/>
    </source>
</evidence>
<evidence type="ECO:0000313" key="5">
    <source>
        <dbReference type="EMBL" id="CAF3385806.1"/>
    </source>
</evidence>
<feature type="compositionally biased region" description="Polar residues" evidence="3">
    <location>
        <begin position="1"/>
        <end position="11"/>
    </location>
</feature>
<dbReference type="Gene3D" id="2.60.120.40">
    <property type="match status" value="1"/>
</dbReference>
<feature type="region of interest" description="Disordered" evidence="3">
    <location>
        <begin position="423"/>
        <end position="494"/>
    </location>
</feature>
<feature type="compositionally biased region" description="Basic and acidic residues" evidence="3">
    <location>
        <begin position="663"/>
        <end position="687"/>
    </location>
</feature>
<dbReference type="SMART" id="SM00110">
    <property type="entry name" value="C1Q"/>
    <property type="match status" value="1"/>
</dbReference>
<organism evidence="5 7">
    <name type="scientific">Rotaria socialis</name>
    <dbReference type="NCBI Taxonomy" id="392032"/>
    <lineage>
        <taxon>Eukaryota</taxon>
        <taxon>Metazoa</taxon>
        <taxon>Spiralia</taxon>
        <taxon>Gnathifera</taxon>
        <taxon>Rotifera</taxon>
        <taxon>Eurotatoria</taxon>
        <taxon>Bdelloidea</taxon>
        <taxon>Philodinida</taxon>
        <taxon>Philodinidae</taxon>
        <taxon>Rotaria</taxon>
    </lineage>
</organism>
<evidence type="ECO:0000256" key="1">
    <source>
        <dbReference type="ARBA" id="ARBA00004613"/>
    </source>
</evidence>
<evidence type="ECO:0000256" key="2">
    <source>
        <dbReference type="ARBA" id="ARBA00022525"/>
    </source>
</evidence>
<dbReference type="InterPro" id="IPR001073">
    <property type="entry name" value="C1q_dom"/>
</dbReference>
<dbReference type="PANTHER" id="PTHR15427">
    <property type="entry name" value="EMILIN ELASTIN MICROFIBRIL INTERFACE-LOCATED PROTEIN ELASTIN MICROFIBRIL INTERFACER"/>
    <property type="match status" value="1"/>
</dbReference>
<evidence type="ECO:0000313" key="6">
    <source>
        <dbReference type="EMBL" id="CAF4463050.1"/>
    </source>
</evidence>
<dbReference type="Proteomes" id="UP000663838">
    <property type="component" value="Unassembled WGS sequence"/>
</dbReference>
<feature type="compositionally biased region" description="Low complexity" evidence="3">
    <location>
        <begin position="108"/>
        <end position="119"/>
    </location>
</feature>
<keyword evidence="2" id="KW-0964">Secreted</keyword>
<feature type="compositionally biased region" description="Basic and acidic residues" evidence="3">
    <location>
        <begin position="300"/>
        <end position="319"/>
    </location>
</feature>
<feature type="domain" description="C1q" evidence="4">
    <location>
        <begin position="767"/>
        <end position="911"/>
    </location>
</feature>
<feature type="compositionally biased region" description="Low complexity" evidence="3">
    <location>
        <begin position="205"/>
        <end position="216"/>
    </location>
</feature>
<evidence type="ECO:0000256" key="3">
    <source>
        <dbReference type="SAM" id="MobiDB-lite"/>
    </source>
</evidence>
<accession>A0A817YWZ6</accession>
<dbReference type="Gene3D" id="1.20.5.320">
    <property type="entry name" value="6-Phosphogluconate Dehydrogenase, domain 3"/>
    <property type="match status" value="1"/>
</dbReference>
<feature type="region of interest" description="Disordered" evidence="3">
    <location>
        <begin position="240"/>
        <end position="350"/>
    </location>
</feature>
<dbReference type="Proteomes" id="UP000663865">
    <property type="component" value="Unassembled WGS sequence"/>
</dbReference>
<feature type="compositionally biased region" description="Basic and acidic residues" evidence="3">
    <location>
        <begin position="428"/>
        <end position="444"/>
    </location>
</feature>
<feature type="region of interest" description="Disordered" evidence="3">
    <location>
        <begin position="65"/>
        <end position="150"/>
    </location>
</feature>
<comment type="caution">
    <text evidence="5">The sequence shown here is derived from an EMBL/GenBank/DDBJ whole genome shotgun (WGS) entry which is preliminary data.</text>
</comment>
<name>A0A817YWZ6_9BILA</name>
<feature type="region of interest" description="Disordered" evidence="3">
    <location>
        <begin position="1"/>
        <end position="52"/>
    </location>
</feature>
<feature type="compositionally biased region" description="Low complexity" evidence="3">
    <location>
        <begin position="85"/>
        <end position="100"/>
    </location>
</feature>
<feature type="region of interest" description="Disordered" evidence="3">
    <location>
        <begin position="660"/>
        <end position="687"/>
    </location>
</feature>
<dbReference type="PANTHER" id="PTHR15427:SF2">
    <property type="entry name" value="EMILIN-3"/>
    <property type="match status" value="1"/>
</dbReference>
<dbReference type="GO" id="GO:0031012">
    <property type="term" value="C:extracellular matrix"/>
    <property type="evidence" value="ECO:0007669"/>
    <property type="project" value="TreeGrafter"/>
</dbReference>
<feature type="compositionally biased region" description="Basic and acidic residues" evidence="3">
    <location>
        <begin position="73"/>
        <end position="83"/>
    </location>
</feature>
<feature type="region of interest" description="Disordered" evidence="3">
    <location>
        <begin position="184"/>
        <end position="225"/>
    </location>
</feature>
<dbReference type="GO" id="GO:0005576">
    <property type="term" value="C:extracellular region"/>
    <property type="evidence" value="ECO:0007669"/>
    <property type="project" value="UniProtKB-SubCell"/>
</dbReference>
<feature type="compositionally biased region" description="Basic residues" evidence="3">
    <location>
        <begin position="340"/>
        <end position="350"/>
    </location>
</feature>
<proteinExistence type="predicted"/>
<feature type="compositionally biased region" description="Basic and acidic residues" evidence="3">
    <location>
        <begin position="263"/>
        <end position="290"/>
    </location>
</feature>
<comment type="subcellular location">
    <subcellularLocation>
        <location evidence="1">Secreted</location>
    </subcellularLocation>
</comment>
<dbReference type="InterPro" id="IPR050392">
    <property type="entry name" value="Collagen/C1q_domain"/>
</dbReference>
<gene>
    <name evidence="5" type="ORF">KIK155_LOCUS6733</name>
    <name evidence="6" type="ORF">TOA249_LOCUS289</name>
</gene>
<dbReference type="EMBL" id="CAJNYV010000807">
    <property type="protein sequence ID" value="CAF3385806.1"/>
    <property type="molecule type" value="Genomic_DNA"/>
</dbReference>
<feature type="compositionally biased region" description="Basic residues" evidence="3">
    <location>
        <begin position="320"/>
        <end position="331"/>
    </location>
</feature>
<dbReference type="EMBL" id="CAJOBS010000006">
    <property type="protein sequence ID" value="CAF4463050.1"/>
    <property type="molecule type" value="Genomic_DNA"/>
</dbReference>
<evidence type="ECO:0000313" key="7">
    <source>
        <dbReference type="Proteomes" id="UP000663865"/>
    </source>
</evidence>